<reference evidence="2 3" key="1">
    <citation type="submission" date="2019-08" db="EMBL/GenBank/DDBJ databases">
        <title>Draft genome sequences of two oriental melons (Cucumis melo L. var makuwa).</title>
        <authorList>
            <person name="Kwon S.-Y."/>
        </authorList>
    </citation>
    <scope>NUCLEOTIDE SEQUENCE [LARGE SCALE GENOMIC DNA]</scope>
    <source>
        <strain evidence="3">cv. SW 3</strain>
        <tissue evidence="2">Leaf</tissue>
    </source>
</reference>
<feature type="compositionally biased region" description="Polar residues" evidence="1">
    <location>
        <begin position="63"/>
        <end position="72"/>
    </location>
</feature>
<feature type="region of interest" description="Disordered" evidence="1">
    <location>
        <begin position="1"/>
        <end position="45"/>
    </location>
</feature>
<feature type="region of interest" description="Disordered" evidence="1">
    <location>
        <begin position="53"/>
        <end position="72"/>
    </location>
</feature>
<gene>
    <name evidence="2" type="ORF">E6C27_scaffold79G001420</name>
</gene>
<comment type="caution">
    <text evidence="2">The sequence shown here is derived from an EMBL/GenBank/DDBJ whole genome shotgun (WGS) entry which is preliminary data.</text>
</comment>
<protein>
    <recommendedName>
        <fullName evidence="4">Protein MNN4-like</fullName>
    </recommendedName>
</protein>
<evidence type="ECO:0000256" key="1">
    <source>
        <dbReference type="SAM" id="MobiDB-lite"/>
    </source>
</evidence>
<feature type="compositionally biased region" description="Basic and acidic residues" evidence="1">
    <location>
        <begin position="115"/>
        <end position="162"/>
    </location>
</feature>
<feature type="region of interest" description="Disordered" evidence="1">
    <location>
        <begin position="112"/>
        <end position="162"/>
    </location>
</feature>
<dbReference type="Proteomes" id="UP000321393">
    <property type="component" value="Unassembled WGS sequence"/>
</dbReference>
<name>A0A5A7VAE2_CUCMM</name>
<evidence type="ECO:0000313" key="3">
    <source>
        <dbReference type="Proteomes" id="UP000321393"/>
    </source>
</evidence>
<evidence type="ECO:0000313" key="2">
    <source>
        <dbReference type="EMBL" id="KAA0062631.1"/>
    </source>
</evidence>
<dbReference type="AlphaFoldDB" id="A0A5A7VAE2"/>
<evidence type="ECO:0008006" key="4">
    <source>
        <dbReference type="Google" id="ProtNLM"/>
    </source>
</evidence>
<sequence>MSNQDIESHVSNDPQSSEEDLQGKGALRSSMLSKKPRTIDIPVKANPFKRDTEVVHSHGPVSEQAQLASSSLNKALPSSREVFGTKGWNPFSFKSKEVLMTNENIDFITNLLMEESNKRAETKEEVEKKRKEDEEKARKEKAEEEERNKREEEKKKKEDERK</sequence>
<accession>A0A5A7VAE2</accession>
<proteinExistence type="predicted"/>
<organism evidence="2 3">
    <name type="scientific">Cucumis melo var. makuwa</name>
    <name type="common">Oriental melon</name>
    <dbReference type="NCBI Taxonomy" id="1194695"/>
    <lineage>
        <taxon>Eukaryota</taxon>
        <taxon>Viridiplantae</taxon>
        <taxon>Streptophyta</taxon>
        <taxon>Embryophyta</taxon>
        <taxon>Tracheophyta</taxon>
        <taxon>Spermatophyta</taxon>
        <taxon>Magnoliopsida</taxon>
        <taxon>eudicotyledons</taxon>
        <taxon>Gunneridae</taxon>
        <taxon>Pentapetalae</taxon>
        <taxon>rosids</taxon>
        <taxon>fabids</taxon>
        <taxon>Cucurbitales</taxon>
        <taxon>Cucurbitaceae</taxon>
        <taxon>Benincaseae</taxon>
        <taxon>Cucumis</taxon>
    </lineage>
</organism>
<dbReference type="EMBL" id="SSTE01004244">
    <property type="protein sequence ID" value="KAA0062631.1"/>
    <property type="molecule type" value="Genomic_DNA"/>
</dbReference>
<feature type="compositionally biased region" description="Basic and acidic residues" evidence="1">
    <location>
        <begin position="1"/>
        <end position="10"/>
    </location>
</feature>